<feature type="transmembrane region" description="Helical" evidence="1">
    <location>
        <begin position="34"/>
        <end position="56"/>
    </location>
</feature>
<dbReference type="CDD" id="cd01949">
    <property type="entry name" value="GGDEF"/>
    <property type="match status" value="1"/>
</dbReference>
<feature type="transmembrane region" description="Helical" evidence="1">
    <location>
        <begin position="68"/>
        <end position="93"/>
    </location>
</feature>
<dbReference type="EMBL" id="FMIK01000063">
    <property type="protein sequence ID" value="SCM06673.1"/>
    <property type="molecule type" value="Genomic_DNA"/>
</dbReference>
<feature type="transmembrane region" description="Helical" evidence="1">
    <location>
        <begin position="232"/>
        <end position="250"/>
    </location>
</feature>
<dbReference type="SUPFAM" id="SSF55785">
    <property type="entry name" value="PYP-like sensor domain (PAS domain)"/>
    <property type="match status" value="1"/>
</dbReference>
<feature type="transmembrane region" description="Helical" evidence="1">
    <location>
        <begin position="7"/>
        <end position="28"/>
    </location>
</feature>
<feature type="domain" description="GGDEF" evidence="5">
    <location>
        <begin position="509"/>
        <end position="642"/>
    </location>
</feature>
<dbReference type="SMART" id="SM00267">
    <property type="entry name" value="GGDEF"/>
    <property type="match status" value="1"/>
</dbReference>
<proteinExistence type="predicted"/>
<dbReference type="AlphaFoldDB" id="A0AAX2CN25"/>
<dbReference type="SUPFAM" id="SSF141868">
    <property type="entry name" value="EAL domain-like"/>
    <property type="match status" value="1"/>
</dbReference>
<evidence type="ECO:0000259" key="2">
    <source>
        <dbReference type="PROSITE" id="PS50112"/>
    </source>
</evidence>
<dbReference type="SMART" id="SM00052">
    <property type="entry name" value="EAL"/>
    <property type="match status" value="1"/>
</dbReference>
<dbReference type="CDD" id="cd00130">
    <property type="entry name" value="PAS"/>
    <property type="match status" value="1"/>
</dbReference>
<dbReference type="InterPro" id="IPR052155">
    <property type="entry name" value="Biofilm_reg_signaling"/>
</dbReference>
<dbReference type="CDD" id="cd01948">
    <property type="entry name" value="EAL"/>
    <property type="match status" value="1"/>
</dbReference>
<feature type="transmembrane region" description="Helical" evidence="1">
    <location>
        <begin position="105"/>
        <end position="123"/>
    </location>
</feature>
<dbReference type="InterPro" id="IPR035965">
    <property type="entry name" value="PAS-like_dom_sf"/>
</dbReference>
<dbReference type="Proteomes" id="UP000242164">
    <property type="component" value="Unassembled WGS sequence"/>
</dbReference>
<dbReference type="PANTHER" id="PTHR44757:SF2">
    <property type="entry name" value="BIOFILM ARCHITECTURE MAINTENANCE PROTEIN MBAA"/>
    <property type="match status" value="1"/>
</dbReference>
<dbReference type="PROSITE" id="PS50113">
    <property type="entry name" value="PAC"/>
    <property type="match status" value="1"/>
</dbReference>
<dbReference type="InterPro" id="IPR043128">
    <property type="entry name" value="Rev_trsase/Diguanyl_cyclase"/>
</dbReference>
<dbReference type="SMART" id="SM00091">
    <property type="entry name" value="PAS"/>
    <property type="match status" value="1"/>
</dbReference>
<dbReference type="InterPro" id="IPR001633">
    <property type="entry name" value="EAL_dom"/>
</dbReference>
<feature type="transmembrane region" description="Helical" evidence="1">
    <location>
        <begin position="295"/>
        <end position="314"/>
    </location>
</feature>
<dbReference type="Pfam" id="PF13426">
    <property type="entry name" value="PAS_9"/>
    <property type="match status" value="1"/>
</dbReference>
<accession>A0AAX2CN25</accession>
<evidence type="ECO:0000259" key="5">
    <source>
        <dbReference type="PROSITE" id="PS50887"/>
    </source>
</evidence>
<evidence type="ECO:0000259" key="4">
    <source>
        <dbReference type="PROSITE" id="PS50883"/>
    </source>
</evidence>
<name>A0AAX2CN25_9BACI</name>
<feature type="transmembrane region" description="Helical" evidence="1">
    <location>
        <begin position="132"/>
        <end position="153"/>
    </location>
</feature>
<dbReference type="PROSITE" id="PS50887">
    <property type="entry name" value="GGDEF"/>
    <property type="match status" value="1"/>
</dbReference>
<dbReference type="InterPro" id="IPR029787">
    <property type="entry name" value="Nucleotide_cyclase"/>
</dbReference>
<dbReference type="InterPro" id="IPR000700">
    <property type="entry name" value="PAS-assoc_C"/>
</dbReference>
<keyword evidence="1" id="KW-0472">Membrane</keyword>
<dbReference type="Gene3D" id="3.30.70.270">
    <property type="match status" value="1"/>
</dbReference>
<dbReference type="SUPFAM" id="SSF55073">
    <property type="entry name" value="Nucleotide cyclase"/>
    <property type="match status" value="1"/>
</dbReference>
<feature type="domain" description="EAL" evidence="4">
    <location>
        <begin position="651"/>
        <end position="905"/>
    </location>
</feature>
<dbReference type="Pfam" id="PF00990">
    <property type="entry name" value="GGDEF"/>
    <property type="match status" value="1"/>
</dbReference>
<keyword evidence="1" id="KW-0812">Transmembrane</keyword>
<dbReference type="InterPro" id="IPR035919">
    <property type="entry name" value="EAL_sf"/>
</dbReference>
<evidence type="ECO:0000259" key="3">
    <source>
        <dbReference type="PROSITE" id="PS50113"/>
    </source>
</evidence>
<dbReference type="Pfam" id="PF00563">
    <property type="entry name" value="EAL"/>
    <property type="match status" value="1"/>
</dbReference>
<dbReference type="PROSITE" id="PS50112">
    <property type="entry name" value="PAS"/>
    <property type="match status" value="1"/>
</dbReference>
<dbReference type="InterPro" id="IPR000160">
    <property type="entry name" value="GGDEF_dom"/>
</dbReference>
<dbReference type="InterPro" id="IPR000014">
    <property type="entry name" value="PAS"/>
</dbReference>
<sequence length="906" mass="105088">MKIKTHVTILISILLIYLSIHYIGVLIYSKDSLVFQIMIWVTTILVDIIICSYLVYFSSIKRSHAYRFWMLLTFGSILYFIGDITVAYQRLILHDFTKFIDPSDFFYLLFLIIFVTAFLYELLYDRNIWEQLFIICDVFIVVTAQFTLSYYLLIEQAIHIIATTYFNIIVQLMYPMANLLFLLIGISLLFRPLSLLSKPVSIFLATSVIGYASIDSIYAYMKYFTADHSGFIIAPLYQVFLMLIVIACMLHTKEAEHTDQVLLTPQIGEAIHLSLPYLSVIALSIFVLIEHAFSPILVIGLIVTFFFVLIRHILVRRQNKELLLTQMRFNQHLEEQIELRTQDLVQQKDALYRSKKMFESLYEHHPDPIFTLDLHGNFLNVNNAGITLLGYQTNELLNRPYYSLVYEKDLKKIIDAFHHVKRGNSISLEIRAYHKNRDIYFLHVTAVPIILKEHIPGVYLMIKDITESKQQQEQINFLAYHDTLTELSNRRAFHKQLEEAIIRAKITKQPFAVLFLDLDRFKIINDTLGHRIGDLLLIAIAKRLKQISNPNVKLARLAGDEFTLLIENIKHTAEVQTLADRILVALNEPFQIENHHLQISSSIGIAIYPEAGEDPMSILQHADMAMYETKNKGKNGSSIYTQELYEKMERKSRIEKDFPLALANNQFFISYQPQVDIRTKKIVGAEALIRWNHPVLGNISPCEFIPIVEETSQIIPLGHWMLKESCKQLKCWHKLGYTNLKISVNLSAKEFQQDNLIENILTILKEVHVEPRFLILELTERIAMINEKETLLKLKKLKEHGIQTSIDDFGTGYSSLAYLSLFPIDTLKVPREFTQLADHREEERAIISTILSLANTLNLSVVAEGIETEKQFDFLQANNCRYMQGYYFSKPLTSKQFLDFLQKHPF</sequence>
<organism evidence="6 7">
    <name type="scientific">Bacillus cytotoxicus</name>
    <dbReference type="NCBI Taxonomy" id="580165"/>
    <lineage>
        <taxon>Bacteria</taxon>
        <taxon>Bacillati</taxon>
        <taxon>Bacillota</taxon>
        <taxon>Bacilli</taxon>
        <taxon>Bacillales</taxon>
        <taxon>Bacillaceae</taxon>
        <taxon>Bacillus</taxon>
        <taxon>Bacillus cereus group</taxon>
    </lineage>
</organism>
<feature type="domain" description="PAC" evidence="3">
    <location>
        <begin position="426"/>
        <end position="477"/>
    </location>
</feature>
<dbReference type="Gene3D" id="3.20.20.450">
    <property type="entry name" value="EAL domain"/>
    <property type="match status" value="1"/>
</dbReference>
<evidence type="ECO:0000313" key="6">
    <source>
        <dbReference type="EMBL" id="SCM06673.1"/>
    </source>
</evidence>
<feature type="domain" description="PAS" evidence="2">
    <location>
        <begin position="354"/>
        <end position="424"/>
    </location>
</feature>
<feature type="transmembrane region" description="Helical" evidence="1">
    <location>
        <begin position="165"/>
        <end position="190"/>
    </location>
</feature>
<protein>
    <submittedName>
        <fullName evidence="6">Diguanylate cyclase/phosphodiesterase with PAS/PAC and GAF sensor(S)</fullName>
    </submittedName>
</protein>
<comment type="caution">
    <text evidence="6">The sequence shown here is derived from an EMBL/GenBank/DDBJ whole genome shotgun (WGS) entry which is preliminary data.</text>
</comment>
<reference evidence="6 7" key="1">
    <citation type="submission" date="2016-08" db="EMBL/GenBank/DDBJ databases">
        <authorList>
            <person name="Loux V."/>
            <person name="Rue O."/>
        </authorList>
    </citation>
    <scope>NUCLEOTIDE SEQUENCE [LARGE SCALE GENOMIC DNA]</scope>
    <source>
        <strain evidence="6 7">AFSSA_08CEB44bac</strain>
    </source>
</reference>
<feature type="transmembrane region" description="Helical" evidence="1">
    <location>
        <begin position="270"/>
        <end position="289"/>
    </location>
</feature>
<feature type="transmembrane region" description="Helical" evidence="1">
    <location>
        <begin position="202"/>
        <end position="220"/>
    </location>
</feature>
<dbReference type="PANTHER" id="PTHR44757">
    <property type="entry name" value="DIGUANYLATE CYCLASE DGCP"/>
    <property type="match status" value="1"/>
</dbReference>
<dbReference type="Gene3D" id="3.30.450.20">
    <property type="entry name" value="PAS domain"/>
    <property type="match status" value="1"/>
</dbReference>
<evidence type="ECO:0000313" key="7">
    <source>
        <dbReference type="Proteomes" id="UP000242164"/>
    </source>
</evidence>
<dbReference type="RefSeq" id="WP_087099454.1">
    <property type="nucleotide sequence ID" value="NZ_CP066179.1"/>
</dbReference>
<keyword evidence="1" id="KW-1133">Transmembrane helix</keyword>
<evidence type="ECO:0000256" key="1">
    <source>
        <dbReference type="SAM" id="Phobius"/>
    </source>
</evidence>
<dbReference type="NCBIfam" id="TIGR00254">
    <property type="entry name" value="GGDEF"/>
    <property type="match status" value="1"/>
</dbReference>
<dbReference type="NCBIfam" id="TIGR00229">
    <property type="entry name" value="sensory_box"/>
    <property type="match status" value="1"/>
</dbReference>
<gene>
    <name evidence="6" type="ORF">BCB44BAC_04296</name>
</gene>
<dbReference type="PROSITE" id="PS50883">
    <property type="entry name" value="EAL"/>
    <property type="match status" value="1"/>
</dbReference>